<feature type="active site" description="Proton acceptor" evidence="10 12">
    <location>
        <position position="76"/>
    </location>
</feature>
<feature type="binding site" evidence="13">
    <location>
        <position position="107"/>
    </location>
    <ligand>
        <name>a divalent metal cation</name>
        <dbReference type="ChEBI" id="CHEBI:60240"/>
    </ligand>
</feature>
<evidence type="ECO:0000256" key="11">
    <source>
        <dbReference type="PIRNR" id="PIRNR001461"/>
    </source>
</evidence>
<comment type="catalytic activity">
    <reaction evidence="1 10 11">
        <text>D-ribulose 5-phosphate = D-xylulose 5-phosphate</text>
        <dbReference type="Rhea" id="RHEA:13677"/>
        <dbReference type="ChEBI" id="CHEBI:57737"/>
        <dbReference type="ChEBI" id="CHEBI:58121"/>
        <dbReference type="EC" id="5.1.3.1"/>
    </reaction>
</comment>
<dbReference type="InterPro" id="IPR026019">
    <property type="entry name" value="Ribul_P_3_epim"/>
</dbReference>
<dbReference type="AlphaFoldDB" id="F5XTA1"/>
<evidence type="ECO:0000256" key="8">
    <source>
        <dbReference type="ARBA" id="ARBA00022723"/>
    </source>
</evidence>
<dbReference type="Pfam" id="PF00834">
    <property type="entry name" value="Ribul_P_3_epim"/>
    <property type="match status" value="1"/>
</dbReference>
<comment type="caution">
    <text evidence="10">Lacks conserved residue(s) required for the propagation of feature annotation.</text>
</comment>
<feature type="binding site" evidence="10 14">
    <location>
        <begin position="238"/>
        <end position="239"/>
    </location>
    <ligand>
        <name>substrate</name>
    </ligand>
</feature>
<evidence type="ECO:0000256" key="3">
    <source>
        <dbReference type="ARBA" id="ARBA00001941"/>
    </source>
</evidence>
<dbReference type="HOGENOM" id="CLU_054856_2_0_11"/>
<evidence type="ECO:0000256" key="6">
    <source>
        <dbReference type="ARBA" id="ARBA00009541"/>
    </source>
</evidence>
<dbReference type="Gene3D" id="3.20.20.70">
    <property type="entry name" value="Aldolase class I"/>
    <property type="match status" value="1"/>
</dbReference>
<dbReference type="SUPFAM" id="SSF51366">
    <property type="entry name" value="Ribulose-phoshate binding barrel"/>
    <property type="match status" value="1"/>
</dbReference>
<dbReference type="eggNOG" id="COG0036">
    <property type="taxonomic scope" value="Bacteria"/>
</dbReference>
<evidence type="ECO:0000313" key="16">
    <source>
        <dbReference type="Proteomes" id="UP000007947"/>
    </source>
</evidence>
<dbReference type="GO" id="GO:0006098">
    <property type="term" value="P:pentose-phosphate shunt"/>
    <property type="evidence" value="ECO:0007669"/>
    <property type="project" value="UniProtKB-UniRule"/>
</dbReference>
<comment type="cofactor">
    <cofactor evidence="3">
        <name>Co(2+)</name>
        <dbReference type="ChEBI" id="CHEBI:48828"/>
    </cofactor>
</comment>
<keyword evidence="13" id="KW-0862">Zinc</keyword>
<sequence>MSARSTPRDRMADVGSLLHSREAPLMIVLDSRSQPAGPVRVRQPLIVPSVLPADFARIGKEVRELCEAGVDRIQWDVMDGVFVPNLTFGPDVIAAARPHSSVGFEAHLMVVNPDELLPRYADAGCDLIIVHAEACTHLHRTLHRIRELGARSGVAVNPHTGPEVVQHVLEETDLILAMTVNPGFGGQAYIAAVEPKIARLRRMIEEAGLDIELEVDGGITEHTIHGAAAAGADVFISGSWMYAYPEGKAAAVARLRAAAAESIR</sequence>
<comment type="cofactor">
    <cofactor evidence="10 13">
        <name>a divalent metal cation</name>
        <dbReference type="ChEBI" id="CHEBI:60240"/>
    </cofactor>
    <text evidence="10 13">Binds 1 divalent metal cation per subunit.</text>
</comment>
<evidence type="ECO:0000256" key="13">
    <source>
        <dbReference type="PIRSR" id="PIRSR001461-2"/>
    </source>
</evidence>
<evidence type="ECO:0000256" key="1">
    <source>
        <dbReference type="ARBA" id="ARBA00001782"/>
    </source>
</evidence>
<feature type="active site" description="Proton donor" evidence="10 12">
    <location>
        <position position="216"/>
    </location>
</feature>
<keyword evidence="13" id="KW-0170">Cobalt</keyword>
<comment type="cofactor">
    <cofactor evidence="5">
        <name>Fe(2+)</name>
        <dbReference type="ChEBI" id="CHEBI:29033"/>
    </cofactor>
</comment>
<feature type="binding site" evidence="10">
    <location>
        <begin position="216"/>
        <end position="218"/>
    </location>
    <ligand>
        <name>substrate</name>
    </ligand>
</feature>
<accession>F5XTA1</accession>
<comment type="cofactor">
    <cofactor evidence="4">
        <name>Zn(2+)</name>
        <dbReference type="ChEBI" id="CHEBI:29105"/>
    </cofactor>
</comment>
<evidence type="ECO:0000256" key="5">
    <source>
        <dbReference type="ARBA" id="ARBA00001954"/>
    </source>
</evidence>
<evidence type="ECO:0000256" key="14">
    <source>
        <dbReference type="PIRSR" id="PIRSR001461-3"/>
    </source>
</evidence>
<protein>
    <recommendedName>
        <fullName evidence="7 10">Ribulose-phosphate 3-epimerase</fullName>
        <ecNumber evidence="7 10">5.1.3.1</ecNumber>
    </recommendedName>
</protein>
<organism evidence="15 16">
    <name type="scientific">Microlunatus phosphovorus (strain ATCC 700054 / DSM 10555 / JCM 9379 / NBRC 101784 / NCIMB 13414 / VKM Ac-1990 / NM-1)</name>
    <dbReference type="NCBI Taxonomy" id="1032480"/>
    <lineage>
        <taxon>Bacteria</taxon>
        <taxon>Bacillati</taxon>
        <taxon>Actinomycetota</taxon>
        <taxon>Actinomycetes</taxon>
        <taxon>Propionibacteriales</taxon>
        <taxon>Propionibacteriaceae</taxon>
        <taxon>Microlunatus</taxon>
    </lineage>
</organism>
<comment type="pathway">
    <text evidence="10">Carbohydrate degradation.</text>
</comment>
<evidence type="ECO:0000256" key="7">
    <source>
        <dbReference type="ARBA" id="ARBA00013188"/>
    </source>
</evidence>
<dbReference type="KEGG" id="mph:MLP_19590"/>
<dbReference type="EC" id="5.1.3.1" evidence="7 10"/>
<evidence type="ECO:0000313" key="15">
    <source>
        <dbReference type="EMBL" id="BAK34973.1"/>
    </source>
</evidence>
<dbReference type="FunFam" id="3.20.20.70:FF:000004">
    <property type="entry name" value="Ribulose-phosphate 3-epimerase"/>
    <property type="match status" value="1"/>
</dbReference>
<evidence type="ECO:0000256" key="9">
    <source>
        <dbReference type="ARBA" id="ARBA00023235"/>
    </source>
</evidence>
<comment type="similarity">
    <text evidence="6 10 11">Belongs to the ribulose-phosphate 3-epimerase family.</text>
</comment>
<dbReference type="GO" id="GO:0004750">
    <property type="term" value="F:D-ribulose-phosphate 3-epimerase activity"/>
    <property type="evidence" value="ECO:0007669"/>
    <property type="project" value="UniProtKB-UniRule"/>
</dbReference>
<dbReference type="PANTHER" id="PTHR11749">
    <property type="entry name" value="RIBULOSE-5-PHOSPHATE-3-EPIMERASE"/>
    <property type="match status" value="1"/>
</dbReference>
<name>F5XTA1_MICPN</name>
<evidence type="ECO:0000256" key="10">
    <source>
        <dbReference type="HAMAP-Rule" id="MF_02227"/>
    </source>
</evidence>
<keyword evidence="9 10" id="KW-0413">Isomerase</keyword>
<dbReference type="NCBIfam" id="NF004076">
    <property type="entry name" value="PRK05581.1-4"/>
    <property type="match status" value="1"/>
</dbReference>
<evidence type="ECO:0000256" key="4">
    <source>
        <dbReference type="ARBA" id="ARBA00001947"/>
    </source>
</evidence>
<dbReference type="GO" id="GO:0046872">
    <property type="term" value="F:metal ion binding"/>
    <property type="evidence" value="ECO:0007669"/>
    <property type="project" value="UniProtKB-UniRule"/>
</dbReference>
<keyword evidence="13" id="KW-0464">Manganese</keyword>
<dbReference type="PIRSF" id="PIRSF001461">
    <property type="entry name" value="RPE"/>
    <property type="match status" value="1"/>
</dbReference>
<comment type="function">
    <text evidence="10">Catalyzes the reversible epimerization of D-ribulose 5-phosphate to D-xylulose 5-phosphate.</text>
</comment>
<dbReference type="HAMAP" id="MF_02227">
    <property type="entry name" value="RPE"/>
    <property type="match status" value="1"/>
</dbReference>
<dbReference type="Proteomes" id="UP000007947">
    <property type="component" value="Chromosome"/>
</dbReference>
<dbReference type="InterPro" id="IPR013785">
    <property type="entry name" value="Aldolase_TIM"/>
</dbReference>
<reference evidence="15 16" key="1">
    <citation type="submission" date="2011-05" db="EMBL/GenBank/DDBJ databases">
        <title>Whole genome sequence of Microlunatus phosphovorus NM-1.</title>
        <authorList>
            <person name="Hosoyama A."/>
            <person name="Sasaki K."/>
            <person name="Harada T."/>
            <person name="Igarashi R."/>
            <person name="Kawakoshi A."/>
            <person name="Sasagawa M."/>
            <person name="Fukada J."/>
            <person name="Nakamura S."/>
            <person name="Katano Y."/>
            <person name="Hanada S."/>
            <person name="Kamagata Y."/>
            <person name="Nakamura N."/>
            <person name="Yamazaki S."/>
            <person name="Fujita N."/>
        </authorList>
    </citation>
    <scope>NUCLEOTIDE SEQUENCE [LARGE SCALE GENOMIC DNA]</scope>
    <source>
        <strain evidence="16">ATCC 700054 / DSM 10555 / JCM 9379 / NBRC 101784 / NCIMB 13414 / VKM Ac-1990 / NM-1</strain>
    </source>
</reference>
<dbReference type="EMBL" id="AP012204">
    <property type="protein sequence ID" value="BAK34973.1"/>
    <property type="molecule type" value="Genomic_DNA"/>
</dbReference>
<dbReference type="GO" id="GO:0005737">
    <property type="term" value="C:cytoplasm"/>
    <property type="evidence" value="ECO:0007669"/>
    <property type="project" value="UniProtKB-ARBA"/>
</dbReference>
<dbReference type="NCBIfam" id="TIGR01163">
    <property type="entry name" value="rpe"/>
    <property type="match status" value="1"/>
</dbReference>
<evidence type="ECO:0000256" key="2">
    <source>
        <dbReference type="ARBA" id="ARBA00001936"/>
    </source>
</evidence>
<keyword evidence="10 11" id="KW-0119">Carbohydrate metabolism</keyword>
<evidence type="ECO:0000256" key="12">
    <source>
        <dbReference type="PIRSR" id="PIRSR001461-1"/>
    </source>
</evidence>
<proteinExistence type="inferred from homology"/>
<gene>
    <name evidence="10 15" type="primary">rpe</name>
    <name evidence="15" type="ordered locus">MLP_19590</name>
</gene>
<feature type="binding site" evidence="10 14">
    <location>
        <begin position="183"/>
        <end position="186"/>
    </location>
    <ligand>
        <name>substrate</name>
    </ligand>
</feature>
<keyword evidence="16" id="KW-1185">Reference proteome</keyword>
<dbReference type="GO" id="GO:0019323">
    <property type="term" value="P:pentose catabolic process"/>
    <property type="evidence" value="ECO:0007669"/>
    <property type="project" value="UniProtKB-UniRule"/>
</dbReference>
<dbReference type="CDD" id="cd00429">
    <property type="entry name" value="RPE"/>
    <property type="match status" value="1"/>
</dbReference>
<keyword evidence="8 10" id="KW-0479">Metal-binding</keyword>
<dbReference type="InterPro" id="IPR011060">
    <property type="entry name" value="RibuloseP-bd_barrel"/>
</dbReference>
<dbReference type="InterPro" id="IPR000056">
    <property type="entry name" value="Ribul_P_3_epim-like"/>
</dbReference>
<comment type="cofactor">
    <cofactor evidence="2">
        <name>Mn(2+)</name>
        <dbReference type="ChEBI" id="CHEBI:29035"/>
    </cofactor>
</comment>
<feature type="binding site" evidence="13">
    <location>
        <position position="76"/>
    </location>
    <ligand>
        <name>a divalent metal cation</name>
        <dbReference type="ChEBI" id="CHEBI:60240"/>
    </ligand>
</feature>
<feature type="binding site" evidence="14">
    <location>
        <position position="218"/>
    </location>
    <ligand>
        <name>substrate</name>
    </ligand>
</feature>
<feature type="binding site" evidence="10 14">
    <location>
        <position position="49"/>
    </location>
    <ligand>
        <name>substrate</name>
    </ligand>
</feature>
<dbReference type="STRING" id="1032480.MLP_19590"/>
<feature type="binding site" evidence="10 14">
    <location>
        <position position="107"/>
    </location>
    <ligand>
        <name>substrate</name>
    </ligand>
</feature>
<feature type="binding site" evidence="13">
    <location>
        <position position="216"/>
    </location>
    <ligand>
        <name>a divalent metal cation</name>
        <dbReference type="ChEBI" id="CHEBI:60240"/>
    </ligand>
</feature>